<feature type="region of interest" description="Disordered" evidence="13">
    <location>
        <begin position="435"/>
        <end position="476"/>
    </location>
</feature>
<dbReference type="Gene3D" id="2.130.10.10">
    <property type="entry name" value="YVTN repeat-like/Quinoprotein amine dehydrogenase"/>
    <property type="match status" value="2"/>
</dbReference>
<feature type="region of interest" description="Disordered" evidence="13">
    <location>
        <begin position="510"/>
        <end position="542"/>
    </location>
</feature>
<keyword evidence="10 12" id="KW-0326">Glycosidase</keyword>
<evidence type="ECO:0000256" key="14">
    <source>
        <dbReference type="SAM" id="SignalP"/>
    </source>
</evidence>
<comment type="caution">
    <text evidence="16">The sequence shown here is derived from an EMBL/GenBank/DDBJ whole genome shotgun (WGS) entry which is preliminary data.</text>
</comment>
<dbReference type="InterPro" id="IPR017853">
    <property type="entry name" value="GH"/>
</dbReference>
<evidence type="ECO:0000256" key="10">
    <source>
        <dbReference type="ARBA" id="ARBA00023295"/>
    </source>
</evidence>
<sequence>MWSSIRRSLAALAIFQATLCLALLLGRPSHTKEIPQQTKGHVNAVYFTNWGIYGRNFQPQDLPASHITQVLFAFLNVKPDGTVYTGDIYADLEKHYEGDRGDDQGDNAYGCVKQLFLLKKVHRHLKVIMSVGGWTWSTNFPSAASTRENRIRFSKSAVTLMKDWGFDGIDVDWEYPNDDNEATNFDLLLQAIRDELDLYASQNAPSHHFLLSIAAPAGPEKYNKLHLANISNVVDQINIMAYDYSGSWDSASGHNANLFPYKASVNPYNSDEAINDYIEAGVPTEKIVLGMPIYGRSFEENLGIGKSFSDVGQGSWERGVWDYKALPKPGAEIEYDEEAQAYYSYDPTTHELISYDTPEVVEKKVGYVLRHGLGGMRRYFTQWHDSFPSTTTPFYLFTLTSPPYKSSFDKHQYFPIIWSDRTSYCQDPRLLTTSTSTRMFQVPPRHPRSTRRKCDEVLQPPSPSDSGYGSSEDVSEYSHNTRKRYFPSFDGSGPDSAPMLKLLENEEQIPPSAKQKKFQAGIPKTPGRHHPRQKPSVVSPFICPQTPKYLPLQDKRIDNNRSLDRYVPRRDFVSPSSERYRTTKQSQDLSREERLKRNKSASADPFVLKRRVLDPDPRFPFRVDDTGQDRGVALGQLLQNRGGERQVSMGAMWSVGGVAPSTIAVDDGQGHLIRRGTNARLFPTPFQEGLVSTSVEKEKHEGRIASALKIDQVRKILEFAENQQIPRGLRYHAWQTESSQTSWNGYQWANREKWSAPTRPARQRLLPAAPFRVLDAPNLKDDFYCSPLAYSATTHTLVICLGSMLYAWNPLIPGAQVQTEDLVVGDEMGNIYYYVVEWPIGWEITRNTWPGAVSLIARISNIHCQQVCGLAWSHDGRLFASGGNDNLCCLFDAEQVVGRRLEHTMPGNGYRARVEASSAYGGIETRVTQLISLPRSEDGFAAQLRLVPNATDAVRCLGPSIVKHHWNHDAAVKAIAFCPWRRGLVATGGGSNDKCIHFFHTPSGAALATISVSAQVTSLIWNTTRREIAATFGYPSPEHPYRVSVFSWPECRQVAAIPWEDDLRALYAIAYPRGPTYGDPTVTGGGQEGCIVVASSDRSIKFHEVWSREKGVAVGATGILAGSDILEGLEGIDKEGDIIR</sequence>
<dbReference type="GO" id="GO:0005576">
    <property type="term" value="C:extracellular region"/>
    <property type="evidence" value="ECO:0007669"/>
    <property type="project" value="UniProtKB-SubCell"/>
</dbReference>
<keyword evidence="8" id="KW-0146">Chitin degradation</keyword>
<comment type="similarity">
    <text evidence="3">Belongs to the glycosyl hydrolase 18 family. Chitinase class V subfamily.</text>
</comment>
<dbReference type="Proteomes" id="UP000037904">
    <property type="component" value="Unassembled WGS sequence"/>
</dbReference>
<evidence type="ECO:0000256" key="8">
    <source>
        <dbReference type="ARBA" id="ARBA00023024"/>
    </source>
</evidence>
<dbReference type="InterPro" id="IPR001223">
    <property type="entry name" value="Glyco_hydro18_cat"/>
</dbReference>
<accession>A0A0M9EXN9</accession>
<dbReference type="PANTHER" id="PTHR11177">
    <property type="entry name" value="CHITINASE"/>
    <property type="match status" value="1"/>
</dbReference>
<proteinExistence type="inferred from homology"/>
<reference evidence="16 17" key="1">
    <citation type="submission" date="2015-04" db="EMBL/GenBank/DDBJ databases">
        <title>The draft genome sequence of Fusarium langsethiae, a T-2/HT-2 mycotoxin producer.</title>
        <authorList>
            <person name="Lysoe E."/>
            <person name="Divon H.H."/>
            <person name="Terzi V."/>
            <person name="Orru L."/>
            <person name="Lamontanara A."/>
            <person name="Kolseth A.-K."/>
            <person name="Frandsen R.J."/>
            <person name="Nielsen K."/>
            <person name="Thrane U."/>
        </authorList>
    </citation>
    <scope>NUCLEOTIDE SEQUENCE [LARGE SCALE GENOMIC DNA]</scope>
    <source>
        <strain evidence="16 17">Fl201059</strain>
    </source>
</reference>
<evidence type="ECO:0000313" key="16">
    <source>
        <dbReference type="EMBL" id="KPA41999.1"/>
    </source>
</evidence>
<evidence type="ECO:0000256" key="4">
    <source>
        <dbReference type="ARBA" id="ARBA00012729"/>
    </source>
</evidence>
<evidence type="ECO:0000256" key="9">
    <source>
        <dbReference type="ARBA" id="ARBA00023277"/>
    </source>
</evidence>
<protein>
    <recommendedName>
        <fullName evidence="4">chitinase</fullName>
        <ecNumber evidence="4">3.2.1.14</ecNumber>
    </recommendedName>
</protein>
<dbReference type="FunFam" id="3.20.20.80:FF:000075">
    <property type="entry name" value="Sporulation-specific chitinase"/>
    <property type="match status" value="1"/>
</dbReference>
<dbReference type="EMBL" id="JXCE01000078">
    <property type="protein sequence ID" value="KPA41999.1"/>
    <property type="molecule type" value="Genomic_DNA"/>
</dbReference>
<dbReference type="InterPro" id="IPR050314">
    <property type="entry name" value="Glycosyl_Hydrlase_18"/>
</dbReference>
<dbReference type="GO" id="GO:0008061">
    <property type="term" value="F:chitin binding"/>
    <property type="evidence" value="ECO:0007669"/>
    <property type="project" value="InterPro"/>
</dbReference>
<dbReference type="SUPFAM" id="SSF51445">
    <property type="entry name" value="(Trans)glycosidases"/>
    <property type="match status" value="1"/>
</dbReference>
<keyword evidence="11" id="KW-0624">Polysaccharide degradation</keyword>
<dbReference type="InterPro" id="IPR015943">
    <property type="entry name" value="WD40/YVTN_repeat-like_dom_sf"/>
</dbReference>
<organism evidence="16 17">
    <name type="scientific">Fusarium langsethiae</name>
    <dbReference type="NCBI Taxonomy" id="179993"/>
    <lineage>
        <taxon>Eukaryota</taxon>
        <taxon>Fungi</taxon>
        <taxon>Dikarya</taxon>
        <taxon>Ascomycota</taxon>
        <taxon>Pezizomycotina</taxon>
        <taxon>Sordariomycetes</taxon>
        <taxon>Hypocreomycetidae</taxon>
        <taxon>Hypocreales</taxon>
        <taxon>Nectriaceae</taxon>
        <taxon>Fusarium</taxon>
    </lineage>
</organism>
<feature type="chain" id="PRO_5005835472" description="chitinase" evidence="14">
    <location>
        <begin position="32"/>
        <end position="1140"/>
    </location>
</feature>
<dbReference type="SUPFAM" id="SSF50978">
    <property type="entry name" value="WD40 repeat-like"/>
    <property type="match status" value="1"/>
</dbReference>
<name>A0A0M9EXN9_FUSLA</name>
<dbReference type="Pfam" id="PF00704">
    <property type="entry name" value="Glyco_hydro_18"/>
    <property type="match status" value="1"/>
</dbReference>
<dbReference type="Gene3D" id="3.20.20.80">
    <property type="entry name" value="Glycosidases"/>
    <property type="match status" value="1"/>
</dbReference>
<dbReference type="GO" id="GO:0006032">
    <property type="term" value="P:chitin catabolic process"/>
    <property type="evidence" value="ECO:0007669"/>
    <property type="project" value="UniProtKB-KW"/>
</dbReference>
<dbReference type="InterPro" id="IPR001680">
    <property type="entry name" value="WD40_rpt"/>
</dbReference>
<keyword evidence="6 14" id="KW-0732">Signal</keyword>
<feature type="domain" description="GH18" evidence="15">
    <location>
        <begin position="41"/>
        <end position="400"/>
    </location>
</feature>
<dbReference type="InterPro" id="IPR029070">
    <property type="entry name" value="Chitinase_insertion_sf"/>
</dbReference>
<evidence type="ECO:0000256" key="7">
    <source>
        <dbReference type="ARBA" id="ARBA00022801"/>
    </source>
</evidence>
<keyword evidence="17" id="KW-1185">Reference proteome</keyword>
<dbReference type="InterPro" id="IPR011583">
    <property type="entry name" value="Chitinase_II/V-like_cat"/>
</dbReference>
<dbReference type="EC" id="3.2.1.14" evidence="4"/>
<dbReference type="SMART" id="SM00636">
    <property type="entry name" value="Glyco_18"/>
    <property type="match status" value="1"/>
</dbReference>
<dbReference type="GO" id="GO:0000272">
    <property type="term" value="P:polysaccharide catabolic process"/>
    <property type="evidence" value="ECO:0007669"/>
    <property type="project" value="UniProtKB-KW"/>
</dbReference>
<dbReference type="SMART" id="SM00320">
    <property type="entry name" value="WD40"/>
    <property type="match status" value="2"/>
</dbReference>
<evidence type="ECO:0000313" key="17">
    <source>
        <dbReference type="Proteomes" id="UP000037904"/>
    </source>
</evidence>
<evidence type="ECO:0000256" key="12">
    <source>
        <dbReference type="RuleBase" id="RU000489"/>
    </source>
</evidence>
<evidence type="ECO:0000256" key="13">
    <source>
        <dbReference type="SAM" id="MobiDB-lite"/>
    </source>
</evidence>
<keyword evidence="7 12" id="KW-0378">Hydrolase</keyword>
<dbReference type="Pfam" id="PF00400">
    <property type="entry name" value="WD40"/>
    <property type="match status" value="1"/>
</dbReference>
<dbReference type="OrthoDB" id="10263272at2759"/>
<feature type="compositionally biased region" description="Basic and acidic residues" evidence="13">
    <location>
        <begin position="560"/>
        <end position="572"/>
    </location>
</feature>
<evidence type="ECO:0000256" key="1">
    <source>
        <dbReference type="ARBA" id="ARBA00000822"/>
    </source>
</evidence>
<gene>
    <name evidence="16" type="ORF">FLAG1_05107</name>
</gene>
<dbReference type="CDD" id="cd06548">
    <property type="entry name" value="GH18_chitinase"/>
    <property type="match status" value="1"/>
</dbReference>
<dbReference type="PANTHER" id="PTHR11177:SF317">
    <property type="entry name" value="CHITINASE 12-RELATED"/>
    <property type="match status" value="1"/>
</dbReference>
<evidence type="ECO:0000256" key="5">
    <source>
        <dbReference type="ARBA" id="ARBA00022525"/>
    </source>
</evidence>
<keyword evidence="5" id="KW-0964">Secreted</keyword>
<dbReference type="PROSITE" id="PS01095">
    <property type="entry name" value="GH18_1"/>
    <property type="match status" value="1"/>
</dbReference>
<comment type="subcellular location">
    <subcellularLocation>
        <location evidence="2">Secreted</location>
    </subcellularLocation>
</comment>
<evidence type="ECO:0000256" key="6">
    <source>
        <dbReference type="ARBA" id="ARBA00022729"/>
    </source>
</evidence>
<evidence type="ECO:0000256" key="2">
    <source>
        <dbReference type="ARBA" id="ARBA00004613"/>
    </source>
</evidence>
<comment type="catalytic activity">
    <reaction evidence="1">
        <text>Random endo-hydrolysis of N-acetyl-beta-D-glucosaminide (1-&gt;4)-beta-linkages in chitin and chitodextrins.</text>
        <dbReference type="EC" id="3.2.1.14"/>
    </reaction>
</comment>
<dbReference type="PROSITE" id="PS51910">
    <property type="entry name" value="GH18_2"/>
    <property type="match status" value="1"/>
</dbReference>
<dbReference type="FunFam" id="3.10.50.10:FF:000005">
    <property type="entry name" value="Endochitinase B1"/>
    <property type="match status" value="1"/>
</dbReference>
<feature type="region of interest" description="Disordered" evidence="13">
    <location>
        <begin position="560"/>
        <end position="601"/>
    </location>
</feature>
<dbReference type="AlphaFoldDB" id="A0A0M9EXN9"/>
<evidence type="ECO:0000259" key="15">
    <source>
        <dbReference type="PROSITE" id="PS51910"/>
    </source>
</evidence>
<dbReference type="SUPFAM" id="SSF54556">
    <property type="entry name" value="Chitinase insertion domain"/>
    <property type="match status" value="1"/>
</dbReference>
<evidence type="ECO:0000256" key="3">
    <source>
        <dbReference type="ARBA" id="ARBA00008682"/>
    </source>
</evidence>
<dbReference type="GO" id="GO:0008843">
    <property type="term" value="F:endochitinase activity"/>
    <property type="evidence" value="ECO:0007669"/>
    <property type="project" value="UniProtKB-EC"/>
</dbReference>
<evidence type="ECO:0000256" key="11">
    <source>
        <dbReference type="ARBA" id="ARBA00023326"/>
    </source>
</evidence>
<feature type="signal peptide" evidence="14">
    <location>
        <begin position="1"/>
        <end position="31"/>
    </location>
</feature>
<dbReference type="InterPro" id="IPR036322">
    <property type="entry name" value="WD40_repeat_dom_sf"/>
</dbReference>
<keyword evidence="9" id="KW-0119">Carbohydrate metabolism</keyword>
<dbReference type="Gene3D" id="3.10.50.10">
    <property type="match status" value="1"/>
</dbReference>
<dbReference type="InterPro" id="IPR001579">
    <property type="entry name" value="Glyco_hydro_18_chit_AS"/>
</dbReference>